<organism evidence="1 2">
    <name type="scientific">Lindgomyces ingoldianus</name>
    <dbReference type="NCBI Taxonomy" id="673940"/>
    <lineage>
        <taxon>Eukaryota</taxon>
        <taxon>Fungi</taxon>
        <taxon>Dikarya</taxon>
        <taxon>Ascomycota</taxon>
        <taxon>Pezizomycotina</taxon>
        <taxon>Dothideomycetes</taxon>
        <taxon>Pleosporomycetidae</taxon>
        <taxon>Pleosporales</taxon>
        <taxon>Lindgomycetaceae</taxon>
        <taxon>Lindgomyces</taxon>
    </lineage>
</organism>
<sequence length="693" mass="77051">MAATSALANRHIVSTILHQLSDMKYKVRRQFGPDQPVEFLEFRPTLVPAILVNKLWADEGTSILWKRYPHLPALKTMDQARRQYYANKVHQIFSMSPPPGHSVTLDYQDDLQWTNLKSLELEVDFLRHGAHFLPMIHPGLEHLEISGPQSGGPEYFTEVLLPSVFTPCRSLQSIKFGPGVLYDEDTVDASVLYEHLDSIPSLRNVELKGTSFMDKDSLFTRLSQRAGLEGLEIDLDPGIALLPQLGGPNALPLFTSLKRLTIMCYPEIALALPSHLALIEELQFDVCRVPEAPAKDEDLTIFEDLLAKLSNCPQLKMLKVAVGAMAINFPSFMVFPKLSGASLLSLASNCPKLEDLKLLATEPSAIDGSDITSENFDMFCQTLPRLRNISLKLSPTTATALEVTALQSLGNHCRELELVRLKLPFQLPILPVPSHIPRILIDGGSSPNTPTAEETFETSFDEPNSPNRFRSASDMSGVRSDHETIADFYPLFPRLTHLAIARPESILLSSDDTFTNSSASCGGPPSEILDPDLEADLVRSWAHPLLAHFPSIEILEAWGDCVGQDNESLNYFLPTEEILASTWEFLSGAEQDLWDDEEEIGSWKTYESGEDWDTPSYVDSFVGVDDAMPKLRNIEEESEGRITPGRVPDQLQLFDTLVTHTESKPPLNTIHIEGEELDATPRIPTDALGYSKI</sequence>
<keyword evidence="2" id="KW-1185">Reference proteome</keyword>
<proteinExistence type="predicted"/>
<evidence type="ECO:0000313" key="1">
    <source>
        <dbReference type="EMBL" id="KAF2474475.1"/>
    </source>
</evidence>
<evidence type="ECO:0000313" key="2">
    <source>
        <dbReference type="Proteomes" id="UP000799755"/>
    </source>
</evidence>
<protein>
    <submittedName>
        <fullName evidence="1">Uncharacterized protein</fullName>
    </submittedName>
</protein>
<name>A0ACB6R6S6_9PLEO</name>
<accession>A0ACB6R6S6</accession>
<dbReference type="Proteomes" id="UP000799755">
    <property type="component" value="Unassembled WGS sequence"/>
</dbReference>
<reference evidence="1" key="1">
    <citation type="journal article" date="2020" name="Stud. Mycol.">
        <title>101 Dothideomycetes genomes: a test case for predicting lifestyles and emergence of pathogens.</title>
        <authorList>
            <person name="Haridas S."/>
            <person name="Albert R."/>
            <person name="Binder M."/>
            <person name="Bloem J."/>
            <person name="Labutti K."/>
            <person name="Salamov A."/>
            <person name="Andreopoulos B."/>
            <person name="Baker S."/>
            <person name="Barry K."/>
            <person name="Bills G."/>
            <person name="Bluhm B."/>
            <person name="Cannon C."/>
            <person name="Castanera R."/>
            <person name="Culley D."/>
            <person name="Daum C."/>
            <person name="Ezra D."/>
            <person name="Gonzalez J."/>
            <person name="Henrissat B."/>
            <person name="Kuo A."/>
            <person name="Liang C."/>
            <person name="Lipzen A."/>
            <person name="Lutzoni F."/>
            <person name="Magnuson J."/>
            <person name="Mondo S."/>
            <person name="Nolan M."/>
            <person name="Ohm R."/>
            <person name="Pangilinan J."/>
            <person name="Park H.-J."/>
            <person name="Ramirez L."/>
            <person name="Alfaro M."/>
            <person name="Sun H."/>
            <person name="Tritt A."/>
            <person name="Yoshinaga Y."/>
            <person name="Zwiers L.-H."/>
            <person name="Turgeon B."/>
            <person name="Goodwin S."/>
            <person name="Spatafora J."/>
            <person name="Crous P."/>
            <person name="Grigoriev I."/>
        </authorList>
    </citation>
    <scope>NUCLEOTIDE SEQUENCE</scope>
    <source>
        <strain evidence="1">ATCC 200398</strain>
    </source>
</reference>
<comment type="caution">
    <text evidence="1">The sequence shown here is derived from an EMBL/GenBank/DDBJ whole genome shotgun (WGS) entry which is preliminary data.</text>
</comment>
<dbReference type="EMBL" id="MU003497">
    <property type="protein sequence ID" value="KAF2474475.1"/>
    <property type="molecule type" value="Genomic_DNA"/>
</dbReference>
<gene>
    <name evidence="1" type="ORF">BDR25DRAFT_254652</name>
</gene>